<feature type="domain" description="4Fe-4S ferredoxin-type" evidence="8">
    <location>
        <begin position="90"/>
        <end position="129"/>
    </location>
</feature>
<dbReference type="AlphaFoldDB" id="A0A4Y4D2C9"/>
<protein>
    <recommendedName>
        <fullName evidence="8">4Fe-4S ferredoxin-type domain-containing protein</fullName>
    </recommendedName>
</protein>
<dbReference type="InterPro" id="IPR017896">
    <property type="entry name" value="4Fe4S_Fe-S-bd"/>
</dbReference>
<dbReference type="PANTHER" id="PTHR30176:SF3">
    <property type="entry name" value="FERREDOXIN-TYPE PROTEIN NAPH"/>
    <property type="match status" value="1"/>
</dbReference>
<gene>
    <name evidence="9" type="ORF">ZRA01_34900</name>
</gene>
<proteinExistence type="predicted"/>
<comment type="caution">
    <text evidence="9">The sequence shown here is derived from an EMBL/GenBank/DDBJ whole genome shotgun (WGS) entry which is preliminary data.</text>
</comment>
<dbReference type="GO" id="GO:0051539">
    <property type="term" value="F:4 iron, 4 sulfur cluster binding"/>
    <property type="evidence" value="ECO:0007669"/>
    <property type="project" value="UniProtKB-KW"/>
</dbReference>
<evidence type="ECO:0000256" key="6">
    <source>
        <dbReference type="ARBA" id="ARBA00023014"/>
    </source>
</evidence>
<dbReference type="InterPro" id="IPR017900">
    <property type="entry name" value="4Fe4S_Fe_S_CS"/>
</dbReference>
<evidence type="ECO:0000256" key="5">
    <source>
        <dbReference type="ARBA" id="ARBA00023004"/>
    </source>
</evidence>
<keyword evidence="3" id="KW-0479">Metal-binding</keyword>
<keyword evidence="7" id="KW-1133">Transmembrane helix</keyword>
<dbReference type="InterPro" id="IPR051684">
    <property type="entry name" value="Electron_Trans/Redox"/>
</dbReference>
<evidence type="ECO:0000256" key="7">
    <source>
        <dbReference type="SAM" id="Phobius"/>
    </source>
</evidence>
<sequence>MAAGRIIPIRALAAAPEASRQRLRRWSQAAFFAFFVLAPVFDVLRYDLPAGHAWLLGFEWHAGLDDLLCVSKVAALGAVGRIFGRVILPVFALGGLLMWAAWRWGRLYCGWLCPHFWVVELINECMRRAGGRPTLWEPRPLPLQRADGRPIVPDRRWWLAAALLAVGCALVWAVVTLTYVLPPAQVYGDLLAGRPSRGEGIFIAVFTGLLALEFFFARHLFCRFACSVGVFQSLAWMANRAALVVGFRRERGAECAACDSACDHACPMRLRPRNIKRAMFTCTQCGLCVAACETTQRDNPRGPLLHWANGAAARDNEAAFRAPRFERNKL</sequence>
<feature type="domain" description="4Fe-4S ferredoxin-type" evidence="8">
    <location>
        <begin position="202"/>
        <end position="235"/>
    </location>
</feature>
<dbReference type="Proteomes" id="UP000318422">
    <property type="component" value="Unassembled WGS sequence"/>
</dbReference>
<organism evidence="9 10">
    <name type="scientific">Zoogloea ramigera</name>
    <dbReference type="NCBI Taxonomy" id="350"/>
    <lineage>
        <taxon>Bacteria</taxon>
        <taxon>Pseudomonadati</taxon>
        <taxon>Pseudomonadota</taxon>
        <taxon>Betaproteobacteria</taxon>
        <taxon>Rhodocyclales</taxon>
        <taxon>Zoogloeaceae</taxon>
        <taxon>Zoogloea</taxon>
    </lineage>
</organism>
<feature type="transmembrane region" description="Helical" evidence="7">
    <location>
        <begin position="157"/>
        <end position="181"/>
    </location>
</feature>
<keyword evidence="2" id="KW-0004">4Fe-4S</keyword>
<name>A0A4Y4D2C9_ZOORA</name>
<dbReference type="OrthoDB" id="9806398at2"/>
<dbReference type="GO" id="GO:0046872">
    <property type="term" value="F:metal ion binding"/>
    <property type="evidence" value="ECO:0007669"/>
    <property type="project" value="UniProtKB-KW"/>
</dbReference>
<dbReference type="GO" id="GO:0005886">
    <property type="term" value="C:plasma membrane"/>
    <property type="evidence" value="ECO:0007669"/>
    <property type="project" value="TreeGrafter"/>
</dbReference>
<evidence type="ECO:0000256" key="3">
    <source>
        <dbReference type="ARBA" id="ARBA00022723"/>
    </source>
</evidence>
<feature type="transmembrane region" description="Helical" evidence="7">
    <location>
        <begin position="82"/>
        <end position="102"/>
    </location>
</feature>
<dbReference type="PANTHER" id="PTHR30176">
    <property type="entry name" value="FERREDOXIN-TYPE PROTEIN NAPH"/>
    <property type="match status" value="1"/>
</dbReference>
<evidence type="ECO:0000256" key="4">
    <source>
        <dbReference type="ARBA" id="ARBA00022982"/>
    </source>
</evidence>
<keyword evidence="4" id="KW-0249">Electron transport</keyword>
<evidence type="ECO:0000313" key="9">
    <source>
        <dbReference type="EMBL" id="GEC97417.1"/>
    </source>
</evidence>
<feature type="transmembrane region" description="Helical" evidence="7">
    <location>
        <begin position="201"/>
        <end position="221"/>
    </location>
</feature>
<dbReference type="PROSITE" id="PS00198">
    <property type="entry name" value="4FE4S_FER_1"/>
    <property type="match status" value="1"/>
</dbReference>
<evidence type="ECO:0000256" key="2">
    <source>
        <dbReference type="ARBA" id="ARBA00022485"/>
    </source>
</evidence>
<keyword evidence="6" id="KW-0411">Iron-sulfur</keyword>
<keyword evidence="1" id="KW-0813">Transport</keyword>
<dbReference type="EMBL" id="BJNV01000086">
    <property type="protein sequence ID" value="GEC97417.1"/>
    <property type="molecule type" value="Genomic_DNA"/>
</dbReference>
<dbReference type="RefSeq" id="WP_141354711.1">
    <property type="nucleotide sequence ID" value="NZ_BJNV01000086.1"/>
</dbReference>
<keyword evidence="10" id="KW-1185">Reference proteome</keyword>
<keyword evidence="7" id="KW-0812">Transmembrane</keyword>
<dbReference type="SUPFAM" id="SSF54862">
    <property type="entry name" value="4Fe-4S ferredoxins"/>
    <property type="match status" value="1"/>
</dbReference>
<keyword evidence="7" id="KW-0472">Membrane</keyword>
<evidence type="ECO:0000256" key="1">
    <source>
        <dbReference type="ARBA" id="ARBA00022448"/>
    </source>
</evidence>
<keyword evidence="5" id="KW-0408">Iron</keyword>
<feature type="transmembrane region" description="Helical" evidence="7">
    <location>
        <begin position="29"/>
        <end position="46"/>
    </location>
</feature>
<evidence type="ECO:0000259" key="8">
    <source>
        <dbReference type="Pfam" id="PF12801"/>
    </source>
</evidence>
<accession>A0A4Y4D2C9</accession>
<evidence type="ECO:0000313" key="10">
    <source>
        <dbReference type="Proteomes" id="UP000318422"/>
    </source>
</evidence>
<dbReference type="Pfam" id="PF12801">
    <property type="entry name" value="Fer4_5"/>
    <property type="match status" value="2"/>
</dbReference>
<reference evidence="9 10" key="1">
    <citation type="submission" date="2019-06" db="EMBL/GenBank/DDBJ databases">
        <title>Whole genome shotgun sequence of Zoogloea ramigera NBRC 15342.</title>
        <authorList>
            <person name="Hosoyama A."/>
            <person name="Uohara A."/>
            <person name="Ohji S."/>
            <person name="Ichikawa N."/>
        </authorList>
    </citation>
    <scope>NUCLEOTIDE SEQUENCE [LARGE SCALE GENOMIC DNA]</scope>
    <source>
        <strain evidence="9 10">NBRC 15342</strain>
    </source>
</reference>